<keyword evidence="1" id="KW-0472">Membrane</keyword>
<comment type="caution">
    <text evidence="2">The sequence shown here is derived from an EMBL/GenBank/DDBJ whole genome shotgun (WGS) entry which is preliminary data.</text>
</comment>
<accession>A0A8T4KQW9</accession>
<name>A0A8T4KQW9_9ARCH</name>
<evidence type="ECO:0000313" key="2">
    <source>
        <dbReference type="EMBL" id="MBS3057413.1"/>
    </source>
</evidence>
<feature type="transmembrane region" description="Helical" evidence="1">
    <location>
        <begin position="40"/>
        <end position="59"/>
    </location>
</feature>
<feature type="transmembrane region" description="Helical" evidence="1">
    <location>
        <begin position="15"/>
        <end position="34"/>
    </location>
</feature>
<keyword evidence="1" id="KW-1133">Transmembrane helix</keyword>
<sequence length="120" mass="13725">MDWAAEKECKRQDAIMRYFLFWFVLLLLLSALMLFVAEDIILAAIFSVLALALLIWKSAGKEIREDIAREAAEMEKAKTNVPELSFAYDWSEKEPGANPFAIVSQGCKNFIDGMKKVFKR</sequence>
<evidence type="ECO:0000256" key="1">
    <source>
        <dbReference type="SAM" id="Phobius"/>
    </source>
</evidence>
<proteinExistence type="predicted"/>
<organism evidence="2 3">
    <name type="scientific">Candidatus Iainarchaeum sp</name>
    <dbReference type="NCBI Taxonomy" id="3101447"/>
    <lineage>
        <taxon>Archaea</taxon>
        <taxon>Candidatus Iainarchaeota</taxon>
        <taxon>Candidatus Iainarchaeia</taxon>
        <taxon>Candidatus Iainarchaeales</taxon>
        <taxon>Candidatus Iainarchaeaceae</taxon>
        <taxon>Candidatus Iainarchaeum</taxon>
    </lineage>
</organism>
<keyword evidence="1" id="KW-0812">Transmembrane</keyword>
<dbReference type="AlphaFoldDB" id="A0A8T4KQW9"/>
<dbReference type="Proteomes" id="UP000677687">
    <property type="component" value="Unassembled WGS sequence"/>
</dbReference>
<reference evidence="2" key="1">
    <citation type="submission" date="2021-03" db="EMBL/GenBank/DDBJ databases">
        <authorList>
            <person name="Jaffe A."/>
        </authorList>
    </citation>
    <scope>NUCLEOTIDE SEQUENCE</scope>
    <source>
        <strain evidence="2">RIFCSPHIGHO2_01_FULL_AR10_44_11</strain>
    </source>
</reference>
<reference evidence="2" key="2">
    <citation type="submission" date="2021-05" db="EMBL/GenBank/DDBJ databases">
        <title>Protein family content uncovers lineage relationships and bacterial pathway maintenance mechanisms in DPANN archaea.</title>
        <authorList>
            <person name="Castelle C.J."/>
            <person name="Meheust R."/>
            <person name="Jaffe A.L."/>
            <person name="Seitz K."/>
            <person name="Gong X."/>
            <person name="Baker B.J."/>
            <person name="Banfield J.F."/>
        </authorList>
    </citation>
    <scope>NUCLEOTIDE SEQUENCE</scope>
    <source>
        <strain evidence="2">RIFCSPHIGHO2_01_FULL_AR10_44_11</strain>
    </source>
</reference>
<gene>
    <name evidence="2" type="ORF">J4415_02185</name>
</gene>
<dbReference type="EMBL" id="JAGVWD010000031">
    <property type="protein sequence ID" value="MBS3057413.1"/>
    <property type="molecule type" value="Genomic_DNA"/>
</dbReference>
<evidence type="ECO:0000313" key="3">
    <source>
        <dbReference type="Proteomes" id="UP000677687"/>
    </source>
</evidence>
<protein>
    <submittedName>
        <fullName evidence="2">Uncharacterized protein</fullName>
    </submittedName>
</protein>